<comment type="caution">
    <text evidence="1">The sequence shown here is derived from an EMBL/GenBank/DDBJ whole genome shotgun (WGS) entry which is preliminary data.</text>
</comment>
<dbReference type="OrthoDB" id="1148680at2"/>
<proteinExistence type="predicted"/>
<reference evidence="1 2" key="1">
    <citation type="submission" date="2019-09" db="EMBL/GenBank/DDBJ databases">
        <title>Genomes of Cryomorphaceae.</title>
        <authorList>
            <person name="Bowman J.P."/>
        </authorList>
    </citation>
    <scope>NUCLEOTIDE SEQUENCE [LARGE SCALE GENOMIC DNA]</scope>
    <source>
        <strain evidence="1 2">KCTC 52047</strain>
    </source>
</reference>
<dbReference type="Proteomes" id="UP000435357">
    <property type="component" value="Unassembled WGS sequence"/>
</dbReference>
<dbReference type="RefSeq" id="WP_151169838.1">
    <property type="nucleotide sequence ID" value="NZ_WACR01000012.1"/>
</dbReference>
<organism evidence="1 2">
    <name type="scientific">Salibacter halophilus</name>
    <dbReference type="NCBI Taxonomy" id="1803916"/>
    <lineage>
        <taxon>Bacteria</taxon>
        <taxon>Pseudomonadati</taxon>
        <taxon>Bacteroidota</taxon>
        <taxon>Flavobacteriia</taxon>
        <taxon>Flavobacteriales</taxon>
        <taxon>Salibacteraceae</taxon>
        <taxon>Salibacter</taxon>
    </lineage>
</organism>
<sequence>MISKKTILLLVLTITVPFFLGAQYVPEDNEESYQKKEEKENSFDWDNAYVGGGLGLNFGNITYINVNPIFGYWFSEKFTSGVGLNYQYFSDNIYNYSTSMYGGNVFSRYVVYDPIFLHGEIEVLNGEFGYNEGRSNFTSVFVGGGYMQRYGNSFIAATLLYNLNDDSRSPYTNPLFRINFGVNF</sequence>
<dbReference type="EMBL" id="WACR01000012">
    <property type="protein sequence ID" value="KAB1062131.1"/>
    <property type="molecule type" value="Genomic_DNA"/>
</dbReference>
<name>A0A6N6M5N3_9FLAO</name>
<keyword evidence="2" id="KW-1185">Reference proteome</keyword>
<evidence type="ECO:0000313" key="2">
    <source>
        <dbReference type="Proteomes" id="UP000435357"/>
    </source>
</evidence>
<evidence type="ECO:0000313" key="1">
    <source>
        <dbReference type="EMBL" id="KAB1062131.1"/>
    </source>
</evidence>
<protein>
    <recommendedName>
        <fullName evidence="3">Porin family protein</fullName>
    </recommendedName>
</protein>
<accession>A0A6N6M5N3</accession>
<gene>
    <name evidence="1" type="ORF">F3059_12645</name>
</gene>
<dbReference type="AlphaFoldDB" id="A0A6N6M5N3"/>
<evidence type="ECO:0008006" key="3">
    <source>
        <dbReference type="Google" id="ProtNLM"/>
    </source>
</evidence>